<feature type="domain" description="TFIIS N-terminal" evidence="4">
    <location>
        <begin position="38"/>
        <end position="115"/>
    </location>
</feature>
<organism evidence="5 6">
    <name type="scientific">Vitis vinifera</name>
    <name type="common">Grape</name>
    <dbReference type="NCBI Taxonomy" id="29760"/>
    <lineage>
        <taxon>Eukaryota</taxon>
        <taxon>Viridiplantae</taxon>
        <taxon>Streptophyta</taxon>
        <taxon>Embryophyta</taxon>
        <taxon>Tracheophyta</taxon>
        <taxon>Spermatophyta</taxon>
        <taxon>Magnoliopsida</taxon>
        <taxon>eudicotyledons</taxon>
        <taxon>Gunneridae</taxon>
        <taxon>Pentapetalae</taxon>
        <taxon>rosids</taxon>
        <taxon>Vitales</taxon>
        <taxon>Vitaceae</taxon>
        <taxon>Viteae</taxon>
        <taxon>Vitis</taxon>
    </lineage>
</organism>
<dbReference type="PaxDb" id="29760-VIT_08s0105g00140.t01"/>
<dbReference type="InterPro" id="IPR035441">
    <property type="entry name" value="TFIIS/LEDGF_dom_sf"/>
</dbReference>
<name>F6H6S2_VITVI</name>
<gene>
    <name evidence="5" type="ordered locus">VIT_08s0105g00140</name>
</gene>
<proteinExistence type="predicted"/>
<evidence type="ECO:0000256" key="3">
    <source>
        <dbReference type="PROSITE-ProRule" id="PRU00649"/>
    </source>
</evidence>
<comment type="subcellular location">
    <subcellularLocation>
        <location evidence="1 3">Nucleus</location>
    </subcellularLocation>
</comment>
<keyword evidence="6" id="KW-1185">Reference proteome</keyword>
<dbReference type="InParanoid" id="F6H6S2"/>
<dbReference type="HOGENOM" id="CLU_2113421_0_0_1"/>
<dbReference type="Pfam" id="PF08711">
    <property type="entry name" value="Med26"/>
    <property type="match status" value="1"/>
</dbReference>
<dbReference type="PROSITE" id="PS51319">
    <property type="entry name" value="TFIIS_N"/>
    <property type="match status" value="1"/>
</dbReference>
<evidence type="ECO:0000256" key="2">
    <source>
        <dbReference type="ARBA" id="ARBA00023242"/>
    </source>
</evidence>
<dbReference type="SUPFAM" id="SSF47676">
    <property type="entry name" value="Conserved domain common to transcription factors TFIIS, elongin A, CRSP70"/>
    <property type="match status" value="1"/>
</dbReference>
<dbReference type="PANTHER" id="PTHR46548">
    <property type="entry name" value="BAH AND TFIIS DOMAIN-CONTAINING PROTEIN-RELATED"/>
    <property type="match status" value="1"/>
</dbReference>
<dbReference type="eggNOG" id="KOG1886">
    <property type="taxonomic scope" value="Eukaryota"/>
</dbReference>
<dbReference type="CDD" id="cd00183">
    <property type="entry name" value="TFIIS_I"/>
    <property type="match status" value="1"/>
</dbReference>
<accession>F6H6S2</accession>
<dbReference type="InterPro" id="IPR017923">
    <property type="entry name" value="TFIIS_N"/>
</dbReference>
<evidence type="ECO:0000259" key="4">
    <source>
        <dbReference type="PROSITE" id="PS51319"/>
    </source>
</evidence>
<reference evidence="6" key="1">
    <citation type="journal article" date="2007" name="Nature">
        <title>The grapevine genome sequence suggests ancestral hexaploidization in major angiosperm phyla.</title>
        <authorList>
            <consortium name="The French-Italian Public Consortium for Grapevine Genome Characterization."/>
            <person name="Jaillon O."/>
            <person name="Aury J.-M."/>
            <person name="Noel B."/>
            <person name="Policriti A."/>
            <person name="Clepet C."/>
            <person name="Casagrande A."/>
            <person name="Choisne N."/>
            <person name="Aubourg S."/>
            <person name="Vitulo N."/>
            <person name="Jubin C."/>
            <person name="Vezzi A."/>
            <person name="Legeai F."/>
            <person name="Hugueney P."/>
            <person name="Dasilva C."/>
            <person name="Horner D."/>
            <person name="Mica E."/>
            <person name="Jublot D."/>
            <person name="Poulain J."/>
            <person name="Bruyere C."/>
            <person name="Billault A."/>
            <person name="Segurens B."/>
            <person name="Gouyvenoux M."/>
            <person name="Ugarte E."/>
            <person name="Cattonaro F."/>
            <person name="Anthouard V."/>
            <person name="Vico V."/>
            <person name="Del Fabbro C."/>
            <person name="Alaux M."/>
            <person name="Di Gaspero G."/>
            <person name="Dumas V."/>
            <person name="Felice N."/>
            <person name="Paillard S."/>
            <person name="Juman I."/>
            <person name="Moroldo M."/>
            <person name="Scalabrin S."/>
            <person name="Canaguier A."/>
            <person name="Le Clainche I."/>
            <person name="Malacrida G."/>
            <person name="Durand E."/>
            <person name="Pesole G."/>
            <person name="Laucou V."/>
            <person name="Chatelet P."/>
            <person name="Merdinoglu D."/>
            <person name="Delledonne M."/>
            <person name="Pezzotti M."/>
            <person name="Lecharny A."/>
            <person name="Scarpelli C."/>
            <person name="Artiguenave F."/>
            <person name="Pe M.E."/>
            <person name="Valle G."/>
            <person name="Morgante M."/>
            <person name="Caboche M."/>
            <person name="Adam-Blondon A.-F."/>
            <person name="Weissenbach J."/>
            <person name="Quetier F."/>
            <person name="Wincker P."/>
        </authorList>
    </citation>
    <scope>NUCLEOTIDE SEQUENCE [LARGE SCALE GENOMIC DNA]</scope>
    <source>
        <strain evidence="6">cv. Pinot noir / PN40024</strain>
    </source>
</reference>
<evidence type="ECO:0000313" key="5">
    <source>
        <dbReference type="EMBL" id="CCB47908.1"/>
    </source>
</evidence>
<dbReference type="SMART" id="SM00509">
    <property type="entry name" value="TFS2N"/>
    <property type="match status" value="1"/>
</dbReference>
<dbReference type="Proteomes" id="UP000009183">
    <property type="component" value="Chromosome 8"/>
</dbReference>
<dbReference type="EMBL" id="FN595245">
    <property type="protein sequence ID" value="CCB47908.1"/>
    <property type="molecule type" value="Genomic_DNA"/>
</dbReference>
<sequence>MLSREPWIRGSGVISCWRSIDFGSQEWRDGLHVPNAVGWELNSGKIGDGSSPKENDKSVEEFLLAPLRALDKLPVNLHALQTCNVGKSVNHLCSHKNSEIKKKARSLVDTWKKPS</sequence>
<dbReference type="GO" id="GO:0005634">
    <property type="term" value="C:nucleus"/>
    <property type="evidence" value="ECO:0007669"/>
    <property type="project" value="UniProtKB-SubCell"/>
</dbReference>
<dbReference type="AlphaFoldDB" id="F6H6S2"/>
<dbReference type="Gene3D" id="1.20.930.10">
    <property type="entry name" value="Conserved domain common to transcription factors TFIIS, elongin A, CRSP70"/>
    <property type="match status" value="1"/>
</dbReference>
<evidence type="ECO:0000313" key="6">
    <source>
        <dbReference type="Proteomes" id="UP000009183"/>
    </source>
</evidence>
<protein>
    <recommendedName>
        <fullName evidence="4">TFIIS N-terminal domain-containing protein</fullName>
    </recommendedName>
</protein>
<dbReference type="InterPro" id="IPR003617">
    <property type="entry name" value="TFIIS/CRSP70_N_sub"/>
</dbReference>
<keyword evidence="2 3" id="KW-0539">Nucleus</keyword>
<dbReference type="PANTHER" id="PTHR46548:SF2">
    <property type="entry name" value="BAH DOMAIN-CONTAINING PROTEIN"/>
    <property type="match status" value="1"/>
</dbReference>
<evidence type="ECO:0000256" key="1">
    <source>
        <dbReference type="ARBA" id="ARBA00004123"/>
    </source>
</evidence>